<evidence type="ECO:0000313" key="3">
    <source>
        <dbReference type="Proteomes" id="UP000433104"/>
    </source>
</evidence>
<dbReference type="PROSITE" id="PS51186">
    <property type="entry name" value="GNAT"/>
    <property type="match status" value="1"/>
</dbReference>
<reference evidence="2 3" key="1">
    <citation type="submission" date="2019-12" db="EMBL/GenBank/DDBJ databases">
        <title>Genomic-based taxomic classification of the family Erythrobacteraceae.</title>
        <authorList>
            <person name="Xu L."/>
        </authorList>
    </citation>
    <scope>NUCLEOTIDE SEQUENCE [LARGE SCALE GENOMIC DNA]</scope>
    <source>
        <strain evidence="2 3">MCCC 1A09962</strain>
    </source>
</reference>
<proteinExistence type="predicted"/>
<feature type="domain" description="N-acetyltransferase" evidence="1">
    <location>
        <begin position="3"/>
        <end position="162"/>
    </location>
</feature>
<keyword evidence="3" id="KW-1185">Reference proteome</keyword>
<gene>
    <name evidence="2" type="ORF">GRI38_04160</name>
</gene>
<evidence type="ECO:0000259" key="1">
    <source>
        <dbReference type="PROSITE" id="PS51186"/>
    </source>
</evidence>
<dbReference type="PANTHER" id="PTHR43451:SF1">
    <property type="entry name" value="ACETYLTRANSFERASE"/>
    <property type="match status" value="1"/>
</dbReference>
<accession>A0A844ZDX8</accession>
<protein>
    <submittedName>
        <fullName evidence="2">GNAT family N-acetyltransferase</fullName>
    </submittedName>
</protein>
<evidence type="ECO:0000313" key="2">
    <source>
        <dbReference type="EMBL" id="MXO85217.1"/>
    </source>
</evidence>
<dbReference type="RefSeq" id="WP_160681636.1">
    <property type="nucleotide sequence ID" value="NZ_WTYW01000001.1"/>
</dbReference>
<dbReference type="OrthoDB" id="9789081at2"/>
<dbReference type="Gene3D" id="3.40.630.30">
    <property type="match status" value="1"/>
</dbReference>
<dbReference type="InterPro" id="IPR000182">
    <property type="entry name" value="GNAT_dom"/>
</dbReference>
<dbReference type="AlphaFoldDB" id="A0A844ZDX8"/>
<dbReference type="GO" id="GO:0016747">
    <property type="term" value="F:acyltransferase activity, transferring groups other than amino-acyl groups"/>
    <property type="evidence" value="ECO:0007669"/>
    <property type="project" value="InterPro"/>
</dbReference>
<dbReference type="InterPro" id="IPR052564">
    <property type="entry name" value="N-acetyltrans/Recomb-assoc"/>
</dbReference>
<dbReference type="EMBL" id="WTYW01000001">
    <property type="protein sequence ID" value="MXO85217.1"/>
    <property type="molecule type" value="Genomic_DNA"/>
</dbReference>
<dbReference type="Proteomes" id="UP000433104">
    <property type="component" value="Unassembled WGS sequence"/>
</dbReference>
<sequence length="162" mass="18292">MTVRIRDFRDEDADDLYRITQAAIQRIGAQAYDAEQTAAWAAGHMNVQRFRERAASGAVILVAVCKDDRPRAYTLLEPDGHLDQLYTHPGWTGQGLALRLLAAAEDLAKKWQIRLLYTEASELAHPVFLRAGYELKHRRDFTIEGPSGPVPIYNYAMEKHVG</sequence>
<dbReference type="SUPFAM" id="SSF55729">
    <property type="entry name" value="Acyl-CoA N-acyltransferases (Nat)"/>
    <property type="match status" value="1"/>
</dbReference>
<dbReference type="InterPro" id="IPR016181">
    <property type="entry name" value="Acyl_CoA_acyltransferase"/>
</dbReference>
<dbReference type="Pfam" id="PF13673">
    <property type="entry name" value="Acetyltransf_10"/>
    <property type="match status" value="1"/>
</dbReference>
<name>A0A844ZDX8_9SPHN</name>
<organism evidence="2 3">
    <name type="scientific">Parapontixanthobacter aurantiacus</name>
    <dbReference type="NCBI Taxonomy" id="1463599"/>
    <lineage>
        <taxon>Bacteria</taxon>
        <taxon>Pseudomonadati</taxon>
        <taxon>Pseudomonadota</taxon>
        <taxon>Alphaproteobacteria</taxon>
        <taxon>Sphingomonadales</taxon>
        <taxon>Erythrobacteraceae</taxon>
        <taxon>Parapontixanthobacter</taxon>
    </lineage>
</organism>
<dbReference type="PANTHER" id="PTHR43451">
    <property type="entry name" value="ACETYLTRANSFERASE (GNAT) FAMILY PROTEIN"/>
    <property type="match status" value="1"/>
</dbReference>
<comment type="caution">
    <text evidence="2">The sequence shown here is derived from an EMBL/GenBank/DDBJ whole genome shotgun (WGS) entry which is preliminary data.</text>
</comment>
<keyword evidence="2" id="KW-0808">Transferase</keyword>